<sequence length="215" mass="25196">MTSTTDQLLSKYHSLFEKATTHKLTKELCLGTLADRTLFIYLAQDLQFFEEGLRLICKITSLAPTTHSLIVLAQKIGFFANDENSYFRDVLKLLTPTVGEPEADRWQHNRLPQVEKYVGQLVAMTHDTSLSYAQLITYLWCAEIVYWQWAHNLPKATNLQPKHQTWIDLHDGDHFQSWCEFLKAEVDRYPLEEVEKTFEKFLELEYDFFEACYTA</sequence>
<dbReference type="CDD" id="cd19358">
    <property type="entry name" value="TenA_E_Spr0628-like"/>
    <property type="match status" value="1"/>
</dbReference>
<dbReference type="InterPro" id="IPR026285">
    <property type="entry name" value="TenA_E"/>
</dbReference>
<dbReference type="OrthoDB" id="37730at2759"/>
<dbReference type="InterPro" id="IPR050967">
    <property type="entry name" value="Thiamine_Salvage_TenA"/>
</dbReference>
<feature type="binding site" evidence="2">
    <location>
        <position position="45"/>
    </location>
    <ligand>
        <name>substrate</name>
    </ligand>
</feature>
<dbReference type="EMBL" id="HG316459">
    <property type="protein sequence ID" value="CDF90169.1"/>
    <property type="molecule type" value="Genomic_DNA"/>
</dbReference>
<dbReference type="InterPro" id="IPR004305">
    <property type="entry name" value="Thiaminase-2/PQQC"/>
</dbReference>
<dbReference type="AlphaFoldDB" id="A0A8J2T7Y3"/>
<proteinExistence type="predicted"/>
<dbReference type="PIRSF" id="PIRSF003170">
    <property type="entry name" value="Pet18p"/>
    <property type="match status" value="1"/>
</dbReference>
<dbReference type="InterPro" id="IPR016084">
    <property type="entry name" value="Haem_Oase-like_multi-hlx"/>
</dbReference>
<feature type="domain" description="Thiaminase-2/PQQC" evidence="3">
    <location>
        <begin position="16"/>
        <end position="214"/>
    </location>
</feature>
<dbReference type="GO" id="GO:0006772">
    <property type="term" value="P:thiamine metabolic process"/>
    <property type="evidence" value="ECO:0007669"/>
    <property type="project" value="UniProtKB-ARBA"/>
</dbReference>
<feature type="active site" description="Proton donor" evidence="1">
    <location>
        <position position="205"/>
    </location>
</feature>
<evidence type="ECO:0000259" key="3">
    <source>
        <dbReference type="Pfam" id="PF03070"/>
    </source>
</evidence>
<evidence type="ECO:0000256" key="2">
    <source>
        <dbReference type="PIRSR" id="PIRSR003170-2"/>
    </source>
</evidence>
<dbReference type="Pfam" id="PF03070">
    <property type="entry name" value="TENA_THI-4"/>
    <property type="match status" value="1"/>
</dbReference>
<dbReference type="SUPFAM" id="SSF48613">
    <property type="entry name" value="Heme oxygenase-like"/>
    <property type="match status" value="1"/>
</dbReference>
<dbReference type="Gene3D" id="1.20.910.10">
    <property type="entry name" value="Heme oxygenase-like"/>
    <property type="match status" value="1"/>
</dbReference>
<dbReference type="GO" id="GO:0005829">
    <property type="term" value="C:cytosol"/>
    <property type="evidence" value="ECO:0007669"/>
    <property type="project" value="TreeGrafter"/>
</dbReference>
<dbReference type="PANTHER" id="PTHR43198:SF2">
    <property type="entry name" value="SI:CH1073-67J19.1-RELATED"/>
    <property type="match status" value="1"/>
</dbReference>
<dbReference type="Proteomes" id="UP000019375">
    <property type="component" value="Unassembled WGS sequence"/>
</dbReference>
<evidence type="ECO:0000313" key="5">
    <source>
        <dbReference type="Proteomes" id="UP000019375"/>
    </source>
</evidence>
<name>A0A8J2T7Y3_ZYGB2</name>
<organism evidence="4 5">
    <name type="scientific">Zygosaccharomyces bailii (strain CLIB 213 / ATCC 58445 / CBS 680 / BCRC 21525 / NBRC 1098 / NCYC 1416 / NRRL Y-2227)</name>
    <dbReference type="NCBI Taxonomy" id="1333698"/>
    <lineage>
        <taxon>Eukaryota</taxon>
        <taxon>Fungi</taxon>
        <taxon>Dikarya</taxon>
        <taxon>Ascomycota</taxon>
        <taxon>Saccharomycotina</taxon>
        <taxon>Saccharomycetes</taxon>
        <taxon>Saccharomycetales</taxon>
        <taxon>Saccharomycetaceae</taxon>
        <taxon>Zygosaccharomyces</taxon>
    </lineage>
</organism>
<keyword evidence="5" id="KW-1185">Reference proteome</keyword>
<evidence type="ECO:0000256" key="1">
    <source>
        <dbReference type="PIRSR" id="PIRSR003170-1"/>
    </source>
</evidence>
<accession>A0A8J2T7Y3</accession>
<dbReference type="PANTHER" id="PTHR43198">
    <property type="entry name" value="BIFUNCTIONAL TH2 PROTEIN"/>
    <property type="match status" value="1"/>
</dbReference>
<feature type="binding site" evidence="2">
    <location>
        <position position="143"/>
    </location>
    <ligand>
        <name>substrate</name>
    </ligand>
</feature>
<reference evidence="5" key="1">
    <citation type="journal article" date="2013" name="Genome Announc.">
        <title>Genome sequence of the food spoilage yeast Zygosaccharomyces bailii CLIB 213(T).</title>
        <authorList>
            <person name="Galeote V."/>
            <person name="Bigey F."/>
            <person name="Devillers H."/>
            <person name="Neuveglise C."/>
            <person name="Dequin S."/>
        </authorList>
    </citation>
    <scope>NUCLEOTIDE SEQUENCE [LARGE SCALE GENOMIC DNA]</scope>
    <source>
        <strain evidence="5">CLIB 213 / ATCC 58445 / CBS 680 / CCRC 21525 / NBRC 1098 / NCYC 1416 / NRRL Y-2227</strain>
    </source>
</reference>
<evidence type="ECO:0000313" key="4">
    <source>
        <dbReference type="EMBL" id="CDF90169.1"/>
    </source>
</evidence>
<gene>
    <name evidence="4" type="ORF">BN860_02278g</name>
</gene>
<protein>
    <submittedName>
        <fullName evidence="4">ZYBA0S06-02278g1_1</fullName>
    </submittedName>
</protein>
<feature type="binding site" evidence="2">
    <location>
        <position position="83"/>
    </location>
    <ligand>
        <name>substrate</name>
    </ligand>
</feature>